<dbReference type="InterPro" id="IPR008979">
    <property type="entry name" value="Galactose-bd-like_sf"/>
</dbReference>
<dbReference type="PANTHER" id="PTHR31776">
    <property type="entry name" value="ALPHA-L-ARABINOFURANOSIDASE 1"/>
    <property type="match status" value="1"/>
</dbReference>
<reference evidence="10 11" key="1">
    <citation type="submission" date="2019-07" db="EMBL/GenBank/DDBJ databases">
        <title>Hymenobacter sp. straun FUR1 Genome sequencing and assembly.</title>
        <authorList>
            <person name="Chhetri G."/>
        </authorList>
    </citation>
    <scope>NUCLEOTIDE SEQUENCE [LARGE SCALE GENOMIC DNA]</scope>
    <source>
        <strain evidence="10 11">Fur1</strain>
    </source>
</reference>
<accession>A0A558C3H8</accession>
<feature type="domain" description="Alpha-L-arabinofuranosidase C-terminal" evidence="9">
    <location>
        <begin position="491"/>
        <end position="679"/>
    </location>
</feature>
<feature type="signal peptide" evidence="8">
    <location>
        <begin position="1"/>
        <end position="24"/>
    </location>
</feature>
<dbReference type="EC" id="3.2.1.55" evidence="3"/>
<dbReference type="InterPro" id="IPR055235">
    <property type="entry name" value="ASD1_cat"/>
</dbReference>
<evidence type="ECO:0000256" key="6">
    <source>
        <dbReference type="ARBA" id="ARBA00023180"/>
    </source>
</evidence>
<dbReference type="AlphaFoldDB" id="A0A558C3H8"/>
<dbReference type="Gene3D" id="2.60.40.1180">
    <property type="entry name" value="Golgi alpha-mannosidase II"/>
    <property type="match status" value="1"/>
</dbReference>
<dbReference type="Pfam" id="PF02018">
    <property type="entry name" value="CBM_4_9"/>
    <property type="match status" value="1"/>
</dbReference>
<dbReference type="InterPro" id="IPR010720">
    <property type="entry name" value="Alpha-L-AF_C"/>
</dbReference>
<dbReference type="OrthoDB" id="9758923at2"/>
<dbReference type="Pfam" id="PF22848">
    <property type="entry name" value="ASD1_dom"/>
    <property type="match status" value="1"/>
</dbReference>
<feature type="chain" id="PRO_5021797486" description="non-reducing end alpha-L-arabinofuranosidase" evidence="8">
    <location>
        <begin position="25"/>
        <end position="689"/>
    </location>
</feature>
<protein>
    <recommendedName>
        <fullName evidence="3">non-reducing end alpha-L-arabinofuranosidase</fullName>
        <ecNumber evidence="3">3.2.1.55</ecNumber>
    </recommendedName>
</protein>
<keyword evidence="11" id="KW-1185">Reference proteome</keyword>
<dbReference type="InterPro" id="IPR051563">
    <property type="entry name" value="Glycosyl_Hydrolase_51"/>
</dbReference>
<dbReference type="SUPFAM" id="SSF51445">
    <property type="entry name" value="(Trans)glycosidases"/>
    <property type="match status" value="1"/>
</dbReference>
<dbReference type="SUPFAM" id="SSF51011">
    <property type="entry name" value="Glycosyl hydrolase domain"/>
    <property type="match status" value="1"/>
</dbReference>
<keyword evidence="5" id="KW-0378">Hydrolase</keyword>
<dbReference type="RefSeq" id="WP_144844782.1">
    <property type="nucleotide sequence ID" value="NZ_VMRJ01000001.1"/>
</dbReference>
<dbReference type="Gene3D" id="2.60.120.260">
    <property type="entry name" value="Galactose-binding domain-like"/>
    <property type="match status" value="1"/>
</dbReference>
<organism evidence="10 11">
    <name type="scientific">Hymenobacter setariae</name>
    <dbReference type="NCBI Taxonomy" id="2594794"/>
    <lineage>
        <taxon>Bacteria</taxon>
        <taxon>Pseudomonadati</taxon>
        <taxon>Bacteroidota</taxon>
        <taxon>Cytophagia</taxon>
        <taxon>Cytophagales</taxon>
        <taxon>Hymenobacteraceae</taxon>
        <taxon>Hymenobacter</taxon>
    </lineage>
</organism>
<dbReference type="Proteomes" id="UP000317624">
    <property type="component" value="Unassembled WGS sequence"/>
</dbReference>
<dbReference type="PANTHER" id="PTHR31776:SF0">
    <property type="entry name" value="ALPHA-L-ARABINOFURANOSIDASE 1"/>
    <property type="match status" value="1"/>
</dbReference>
<evidence type="ECO:0000313" key="10">
    <source>
        <dbReference type="EMBL" id="TVT43361.1"/>
    </source>
</evidence>
<dbReference type="InterPro" id="IPR013780">
    <property type="entry name" value="Glyco_hydro_b"/>
</dbReference>
<evidence type="ECO:0000256" key="3">
    <source>
        <dbReference type="ARBA" id="ARBA00012670"/>
    </source>
</evidence>
<keyword evidence="4 8" id="KW-0732">Signal</keyword>
<proteinExistence type="inferred from homology"/>
<evidence type="ECO:0000256" key="1">
    <source>
        <dbReference type="ARBA" id="ARBA00001462"/>
    </source>
</evidence>
<evidence type="ECO:0000259" key="9">
    <source>
        <dbReference type="SMART" id="SM00813"/>
    </source>
</evidence>
<name>A0A558C3H8_9BACT</name>
<evidence type="ECO:0000256" key="7">
    <source>
        <dbReference type="SAM" id="MobiDB-lite"/>
    </source>
</evidence>
<evidence type="ECO:0000256" key="4">
    <source>
        <dbReference type="ARBA" id="ARBA00022729"/>
    </source>
</evidence>
<dbReference type="Gene3D" id="3.20.20.80">
    <property type="entry name" value="Glycosidases"/>
    <property type="match status" value="1"/>
</dbReference>
<dbReference type="GO" id="GO:0046556">
    <property type="term" value="F:alpha-L-arabinofuranosidase activity"/>
    <property type="evidence" value="ECO:0007669"/>
    <property type="project" value="UniProtKB-EC"/>
</dbReference>
<dbReference type="InterPro" id="IPR017853">
    <property type="entry name" value="GH"/>
</dbReference>
<feature type="region of interest" description="Disordered" evidence="7">
    <location>
        <begin position="335"/>
        <end position="355"/>
    </location>
</feature>
<evidence type="ECO:0000256" key="8">
    <source>
        <dbReference type="SAM" id="SignalP"/>
    </source>
</evidence>
<keyword evidence="6" id="KW-0325">Glycoprotein</keyword>
<dbReference type="SMART" id="SM00813">
    <property type="entry name" value="Alpha-L-AF_C"/>
    <property type="match status" value="1"/>
</dbReference>
<evidence type="ECO:0000256" key="5">
    <source>
        <dbReference type="ARBA" id="ARBA00022801"/>
    </source>
</evidence>
<comment type="catalytic activity">
    <reaction evidence="1">
        <text>Hydrolysis of terminal non-reducing alpha-L-arabinofuranoside residues in alpha-L-arabinosides.</text>
        <dbReference type="EC" id="3.2.1.55"/>
    </reaction>
</comment>
<sequence length="689" mass="74669">MISTTRFPALATGLALLGTLGASAQSAAPASLTVQVNKPGAAVNKNMYGLFFEDINFAADGGLYPELVKNKSFETDARLMGWRALGGGANLDTYAVRNEQGINNQNNSHYLRLTTRNGAGGEAGIENEGFRGMGVKQGSEYKLSFYARRGAGDVGGLTATIVGQRGETLGQVAVSGFTNEWKQYTAVLKSTGTQNKAHLKLVLSGTGTVDLDVVSLFPKDTWNQRPNGLRTDLVQLLKDMKPGFLRFPGGCIVEGRTLSERYQWKETIGDVTARLPMINRWNMEFRHRSTPDYYQSFGLGFFEYFQLSEDIGAEPLPILNVGMACQYNSGELAPMGTASTKGGPNAGETAPHNHATDDPSLDMFIQDALDLIEFANGPVSSTWGAKRAAMGHPAPFNLKMIGVGNEQWGPQYLERYVPFAKAVKAKYPNIDLVSSAGPSPDGELFDTASKRLGELKADYIDEHYYAKADWFRAHADRYDKYARGGPKIFAGEYAAQSVNTGSPENKNTWDCAISEAAFMTGLERNADVVGMASYAPLFANVDAWQWTPDLIWFDNLNSYGSPSYYVQKLYALNKGTKVLPVTMPGGAKNGTDNLFASAVTDEPTGEVVVKLVNYSTSPRPVSINLAGAKGLGKTGRAQTMASDDLQTQNSLKEPKKLAPQESTFAMKGSTLSYTLAPNSFTVLRVPAKK</sequence>
<evidence type="ECO:0000256" key="2">
    <source>
        <dbReference type="ARBA" id="ARBA00007186"/>
    </source>
</evidence>
<dbReference type="Pfam" id="PF06964">
    <property type="entry name" value="Alpha-L-AF_C"/>
    <property type="match status" value="1"/>
</dbReference>
<comment type="similarity">
    <text evidence="2">Belongs to the glycosyl hydrolase 51 family.</text>
</comment>
<dbReference type="GO" id="GO:0046373">
    <property type="term" value="P:L-arabinose metabolic process"/>
    <property type="evidence" value="ECO:0007669"/>
    <property type="project" value="InterPro"/>
</dbReference>
<dbReference type="InterPro" id="IPR003305">
    <property type="entry name" value="CenC_carb-bd"/>
</dbReference>
<dbReference type="EMBL" id="VMRJ01000001">
    <property type="protein sequence ID" value="TVT43361.1"/>
    <property type="molecule type" value="Genomic_DNA"/>
</dbReference>
<gene>
    <name evidence="10" type="ORF">FNT36_04545</name>
</gene>
<comment type="caution">
    <text evidence="10">The sequence shown here is derived from an EMBL/GenBank/DDBJ whole genome shotgun (WGS) entry which is preliminary data.</text>
</comment>
<evidence type="ECO:0000313" key="11">
    <source>
        <dbReference type="Proteomes" id="UP000317624"/>
    </source>
</evidence>
<dbReference type="SUPFAM" id="SSF49785">
    <property type="entry name" value="Galactose-binding domain-like"/>
    <property type="match status" value="1"/>
</dbReference>